<keyword evidence="4" id="KW-1185">Reference proteome</keyword>
<evidence type="ECO:0000256" key="2">
    <source>
        <dbReference type="ARBA" id="ARBA00023002"/>
    </source>
</evidence>
<dbReference type="PANTHER" id="PTHR42879">
    <property type="entry name" value="3-OXOACYL-(ACYL-CARRIER-PROTEIN) REDUCTASE"/>
    <property type="match status" value="1"/>
</dbReference>
<organism evidence="3 4">
    <name type="scientific">Fictibacillus macauensis ZFHKF-1</name>
    <dbReference type="NCBI Taxonomy" id="1196324"/>
    <lineage>
        <taxon>Bacteria</taxon>
        <taxon>Bacillati</taxon>
        <taxon>Bacillota</taxon>
        <taxon>Bacilli</taxon>
        <taxon>Bacillales</taxon>
        <taxon>Fictibacillaceae</taxon>
        <taxon>Fictibacillus</taxon>
    </lineage>
</organism>
<evidence type="ECO:0000313" key="3">
    <source>
        <dbReference type="EMBL" id="EIT84295.1"/>
    </source>
</evidence>
<name>I8UBH9_9BACL</name>
<dbReference type="AlphaFoldDB" id="I8UBH9"/>
<dbReference type="FunFam" id="3.40.50.720:FF:000173">
    <property type="entry name" value="3-oxoacyl-[acyl-carrier protein] reductase"/>
    <property type="match status" value="1"/>
</dbReference>
<keyword evidence="2" id="KW-0560">Oxidoreductase</keyword>
<gene>
    <name evidence="3" type="ORF">A374_15953</name>
</gene>
<dbReference type="PANTHER" id="PTHR42879:SF2">
    <property type="entry name" value="3-OXOACYL-[ACYL-CARRIER-PROTEIN] REDUCTASE FABG"/>
    <property type="match status" value="1"/>
</dbReference>
<dbReference type="STRING" id="1196324.A374_15953"/>
<dbReference type="InterPro" id="IPR050259">
    <property type="entry name" value="SDR"/>
</dbReference>
<dbReference type="EMBL" id="AKKV01000036">
    <property type="protein sequence ID" value="EIT84295.1"/>
    <property type="molecule type" value="Genomic_DNA"/>
</dbReference>
<sequence length="252" mass="26763">MDLALQNKTAIVTGASRGVGRAIALALGAEGVTVIVHYHVRKEAALDVVRTIVSSGGQALALACDLGDATDCQRFMDACYEAVGSVDILINNAGIWPQGWAKDLSLADWNETMQINLTSVFLTSQAFVQQALAHNQPGVILNMTSQAAFHGSTTGHAHYAASKAGVVSFTVSLAREMAPHGIRVNALALGIVETDMTEAALKERRDYYEKRIPLGRVATPEEIANIATFLVSNRAGYMTGTTVDATGGMLMR</sequence>
<reference evidence="3 4" key="1">
    <citation type="journal article" date="2012" name="J. Bacteriol.">
        <title>Genome of Bacillus macauensis ZFHKF-1, a Long-Chain-Forming Bacterium.</title>
        <authorList>
            <person name="Cai L."/>
            <person name="Zhang T."/>
        </authorList>
    </citation>
    <scope>NUCLEOTIDE SEQUENCE [LARGE SCALE GENOMIC DNA]</scope>
    <source>
        <strain evidence="3 4">ZFHKF-1</strain>
    </source>
</reference>
<evidence type="ECO:0000313" key="4">
    <source>
        <dbReference type="Proteomes" id="UP000004080"/>
    </source>
</evidence>
<dbReference type="Pfam" id="PF13561">
    <property type="entry name" value="adh_short_C2"/>
    <property type="match status" value="1"/>
</dbReference>
<dbReference type="GO" id="GO:0016491">
    <property type="term" value="F:oxidoreductase activity"/>
    <property type="evidence" value="ECO:0007669"/>
    <property type="project" value="UniProtKB-KW"/>
</dbReference>
<comment type="similarity">
    <text evidence="1">Belongs to the short-chain dehydrogenases/reductases (SDR) family.</text>
</comment>
<dbReference type="InterPro" id="IPR036291">
    <property type="entry name" value="NAD(P)-bd_dom_sf"/>
</dbReference>
<dbReference type="Gene3D" id="3.40.50.720">
    <property type="entry name" value="NAD(P)-binding Rossmann-like Domain"/>
    <property type="match status" value="1"/>
</dbReference>
<accession>I8UBH9</accession>
<dbReference type="PRINTS" id="PR00081">
    <property type="entry name" value="GDHRDH"/>
</dbReference>
<dbReference type="SUPFAM" id="SSF51735">
    <property type="entry name" value="NAD(P)-binding Rossmann-fold domains"/>
    <property type="match status" value="1"/>
</dbReference>
<dbReference type="Proteomes" id="UP000004080">
    <property type="component" value="Unassembled WGS sequence"/>
</dbReference>
<dbReference type="PATRIC" id="fig|1196324.3.peg.3263"/>
<proteinExistence type="inferred from homology"/>
<dbReference type="PRINTS" id="PR00080">
    <property type="entry name" value="SDRFAMILY"/>
</dbReference>
<evidence type="ECO:0000256" key="1">
    <source>
        <dbReference type="ARBA" id="ARBA00006484"/>
    </source>
</evidence>
<comment type="caution">
    <text evidence="3">The sequence shown here is derived from an EMBL/GenBank/DDBJ whole genome shotgun (WGS) entry which is preliminary data.</text>
</comment>
<protein>
    <submittedName>
        <fullName evidence="3">Short-chain dehydrogenase/reductase SDR</fullName>
    </submittedName>
</protein>
<dbReference type="RefSeq" id="WP_007203263.1">
    <property type="nucleotide sequence ID" value="NZ_AKKV01000036.1"/>
</dbReference>
<dbReference type="InterPro" id="IPR002347">
    <property type="entry name" value="SDR_fam"/>
</dbReference>
<dbReference type="OrthoDB" id="9803333at2"/>
<dbReference type="eggNOG" id="COG1028">
    <property type="taxonomic scope" value="Bacteria"/>
</dbReference>